<name>A0A7W7I2G9_9ACTN</name>
<keyword evidence="1" id="KW-1133">Transmembrane helix</keyword>
<dbReference type="Gene3D" id="3.40.50.1820">
    <property type="entry name" value="alpha/beta hydrolase"/>
    <property type="match status" value="1"/>
</dbReference>
<dbReference type="EMBL" id="JACHNH010000001">
    <property type="protein sequence ID" value="MBB4765254.1"/>
    <property type="molecule type" value="Genomic_DNA"/>
</dbReference>
<comment type="caution">
    <text evidence="3">The sequence shown here is derived from an EMBL/GenBank/DDBJ whole genome shotgun (WGS) entry which is preliminary data.</text>
</comment>
<feature type="transmembrane region" description="Helical" evidence="1">
    <location>
        <begin position="16"/>
        <end position="38"/>
    </location>
</feature>
<keyword evidence="1" id="KW-0812">Transmembrane</keyword>
<keyword evidence="1" id="KW-0472">Membrane</keyword>
<evidence type="ECO:0000313" key="3">
    <source>
        <dbReference type="EMBL" id="MBB4765254.1"/>
    </source>
</evidence>
<keyword evidence="4" id="KW-1185">Reference proteome</keyword>
<evidence type="ECO:0000313" key="4">
    <source>
        <dbReference type="Proteomes" id="UP000578112"/>
    </source>
</evidence>
<gene>
    <name evidence="3" type="ORF">BJ971_005810</name>
</gene>
<protein>
    <submittedName>
        <fullName evidence="3">Fermentation-respiration switch protein FrsA (DUF1100 family)</fullName>
    </submittedName>
</protein>
<dbReference type="AlphaFoldDB" id="A0A7W7I2G9"/>
<dbReference type="PANTHER" id="PTHR12277">
    <property type="entry name" value="ALPHA/BETA HYDROLASE DOMAIN-CONTAINING PROTEIN"/>
    <property type="match status" value="1"/>
</dbReference>
<feature type="domain" description="Serine aminopeptidase S33" evidence="2">
    <location>
        <begin position="89"/>
        <end position="196"/>
    </location>
</feature>
<proteinExistence type="predicted"/>
<dbReference type="InterPro" id="IPR029058">
    <property type="entry name" value="AB_hydrolase_fold"/>
</dbReference>
<evidence type="ECO:0000256" key="1">
    <source>
        <dbReference type="SAM" id="Phobius"/>
    </source>
</evidence>
<dbReference type="RefSeq" id="WP_239087503.1">
    <property type="nucleotide sequence ID" value="NZ_BOMK01000032.1"/>
</dbReference>
<sequence>MADDIGPQAVMMKLPALLRLTLVTLVLLALLIAALWVLQRRLIYLPDRASPPPASQVLSGARDVTLHTADGLRLTAWLIAPSPGIPDQQTAVLVAPGNAGHRQARAPLAAALSARGLTVLLVDYRGYGGNPGDPSEQGLAHDIRAARTYLVEQAGIRPERLLYYGESLGAAVVTALAAEHPPAGLILRSPFTDLPAAGQEHYPFLPVRLLARDHFPVTDLIRQITAPTLVIYGTADTIVPPAQSLTVAQEAAGRVRVLAVEGADHNDASLRDGDQLVDAIADLAAETT</sequence>
<organism evidence="3 4">
    <name type="scientific">Actinoplanes digitatis</name>
    <dbReference type="NCBI Taxonomy" id="1868"/>
    <lineage>
        <taxon>Bacteria</taxon>
        <taxon>Bacillati</taxon>
        <taxon>Actinomycetota</taxon>
        <taxon>Actinomycetes</taxon>
        <taxon>Micromonosporales</taxon>
        <taxon>Micromonosporaceae</taxon>
        <taxon>Actinoplanes</taxon>
    </lineage>
</organism>
<dbReference type="Proteomes" id="UP000578112">
    <property type="component" value="Unassembled WGS sequence"/>
</dbReference>
<accession>A0A7W7I2G9</accession>
<dbReference type="Pfam" id="PF12146">
    <property type="entry name" value="Hydrolase_4"/>
    <property type="match status" value="1"/>
</dbReference>
<dbReference type="SUPFAM" id="SSF53474">
    <property type="entry name" value="alpha/beta-Hydrolases"/>
    <property type="match status" value="1"/>
</dbReference>
<reference evidence="3 4" key="1">
    <citation type="submission" date="2020-08" db="EMBL/GenBank/DDBJ databases">
        <title>Sequencing the genomes of 1000 actinobacteria strains.</title>
        <authorList>
            <person name="Klenk H.-P."/>
        </authorList>
    </citation>
    <scope>NUCLEOTIDE SEQUENCE [LARGE SCALE GENOMIC DNA]</scope>
    <source>
        <strain evidence="3 4">DSM 43149</strain>
    </source>
</reference>
<evidence type="ECO:0000259" key="2">
    <source>
        <dbReference type="Pfam" id="PF12146"/>
    </source>
</evidence>
<dbReference type="InterPro" id="IPR022742">
    <property type="entry name" value="Hydrolase_4"/>
</dbReference>
<dbReference type="PANTHER" id="PTHR12277:SF79">
    <property type="entry name" value="XAA-PRO DIPEPTIDYL-PEPTIDASE-RELATED"/>
    <property type="match status" value="1"/>
</dbReference>